<dbReference type="InParanoid" id="I7M9B6"/>
<dbReference type="eggNOG" id="ENOG502SZVC">
    <property type="taxonomic scope" value="Eukaryota"/>
</dbReference>
<proteinExistence type="predicted"/>
<dbReference type="Proteomes" id="UP000009168">
    <property type="component" value="Unassembled WGS sequence"/>
</dbReference>
<accession>I7M9B6</accession>
<dbReference type="RefSeq" id="XP_001021522.2">
    <property type="nucleotide sequence ID" value="XM_001021522.2"/>
</dbReference>
<gene>
    <name evidence="2" type="ORF">TTHERM_00148870</name>
</gene>
<reference evidence="3" key="1">
    <citation type="journal article" date="2006" name="PLoS Biol.">
        <title>Macronuclear genome sequence of the ciliate Tetrahymena thermophila, a model eukaryote.</title>
        <authorList>
            <person name="Eisen J.A."/>
            <person name="Coyne R.S."/>
            <person name="Wu M."/>
            <person name="Wu D."/>
            <person name="Thiagarajan M."/>
            <person name="Wortman J.R."/>
            <person name="Badger J.H."/>
            <person name="Ren Q."/>
            <person name="Amedeo P."/>
            <person name="Jones K.M."/>
            <person name="Tallon L.J."/>
            <person name="Delcher A.L."/>
            <person name="Salzberg S.L."/>
            <person name="Silva J.C."/>
            <person name="Haas B.J."/>
            <person name="Majoros W.H."/>
            <person name="Farzad M."/>
            <person name="Carlton J.M."/>
            <person name="Smith R.K. Jr."/>
            <person name="Garg J."/>
            <person name="Pearlman R.E."/>
            <person name="Karrer K.M."/>
            <person name="Sun L."/>
            <person name="Manning G."/>
            <person name="Elde N.C."/>
            <person name="Turkewitz A.P."/>
            <person name="Asai D.J."/>
            <person name="Wilkes D.E."/>
            <person name="Wang Y."/>
            <person name="Cai H."/>
            <person name="Collins K."/>
            <person name="Stewart B.A."/>
            <person name="Lee S.R."/>
            <person name="Wilamowska K."/>
            <person name="Weinberg Z."/>
            <person name="Ruzzo W.L."/>
            <person name="Wloga D."/>
            <person name="Gaertig J."/>
            <person name="Frankel J."/>
            <person name="Tsao C.-C."/>
            <person name="Gorovsky M.A."/>
            <person name="Keeling P.J."/>
            <person name="Waller R.F."/>
            <person name="Patron N.J."/>
            <person name="Cherry J.M."/>
            <person name="Stover N.A."/>
            <person name="Krieger C.J."/>
            <person name="del Toro C."/>
            <person name="Ryder H.F."/>
            <person name="Williamson S.C."/>
            <person name="Barbeau R.A."/>
            <person name="Hamilton E.P."/>
            <person name="Orias E."/>
        </authorList>
    </citation>
    <scope>NUCLEOTIDE SEQUENCE [LARGE SCALE GENOMIC DNA]</scope>
    <source>
        <strain evidence="3">SB210</strain>
    </source>
</reference>
<keyword evidence="1" id="KW-1133">Transmembrane helix</keyword>
<evidence type="ECO:0000313" key="2">
    <source>
        <dbReference type="EMBL" id="EAS01277.2"/>
    </source>
</evidence>
<dbReference type="AlphaFoldDB" id="I7M9B6"/>
<keyword evidence="3" id="KW-1185">Reference proteome</keyword>
<keyword evidence="1 2" id="KW-0812">Transmembrane</keyword>
<feature type="transmembrane region" description="Helical" evidence="1">
    <location>
        <begin position="20"/>
        <end position="39"/>
    </location>
</feature>
<evidence type="ECO:0000256" key="1">
    <source>
        <dbReference type="SAM" id="Phobius"/>
    </source>
</evidence>
<sequence>MQGFEFSAMLHSLKLEKKWLMVGGSIGLVGLVGVSYWVYQNCNIKKEEVITNFLNKYKLNYEKSLIVKPKEIKQKHNCEETEKKIIKDFNHSISKFIYKGIKLEKFFSKVNSDGEFAKEFGRRFYDLFAELFNQFLKFIQEQIRLRSLPNYLYMIDHIFEMIFDQLLQQLKYSNQYECELLRGLIARTFNHMILSDLLHLTHDFRSSVPPSHAQQQYETNYFEIIIRYTKLMSIKTQEKFCTILQMLVSYDNRFQFFLQMCIAKNINFVSCIDSNFTQALNELSTSRSDESTQHNFHNQHISHRQDISLQQSIHNVTKGGPGSSHQTQNFKSQGSITYTHQNEHRRKLIPSPICRILSSGISQSCAQQMIQEGFAFRIIENLCQLSQKSSSDLQDLEKVLQNLFLIIMNIIENKQNNQQFFQEYRDDILELLLKSLAFQETNETTTVSNSNIVDLVNWMTFNIDIILIRAKCSTWIQKILTTFLCQNKTQIPQVGPFYLQEIRWIHKIRRDDKLKGFQQLETDLSITTLFLHLILNSMQEVPHMKNINQHFIQSIPFADDQERFFIIKSFSSLLHNYVFMKELFISMLEKSCQQSNHLILTFTEFKNFFYSPEGKKYDEVLLALQLMILLGGGDSLCDTIVQRWQKDAEEYDDFKIYMSSDIAFLLQLLENDICYLNVNANWQEQLKSYESKANYRNHAYMKVQKLIINYLQIFGPMEKDNIKDYIQHQISQPILDSDNIFESALEEVAEQTFKTNQGNGNLYYSNHSSNSQHTQNFNTCSMKFKLKEEYKNKYFHSLFNRDIPQLLQLLNKIQLNSQECISLNQHDLNIESQLNERDQPMDYLKQVRKVIIENINLHTNFLEIFIENIPIFLEKLRVVCRILNYIFDVIEEGILDCRASKKLQKDSIKSLLVKYIFNPSLAEKIQYVSELTDEDGALIAYQFIPTLQNISYRREAIKDLIKDIFKGVNIAEIII</sequence>
<dbReference type="KEGG" id="tet:TTHERM_00148870"/>
<keyword evidence="1" id="KW-0472">Membrane</keyword>
<dbReference type="OrthoDB" id="292611at2759"/>
<name>I7M9B6_TETTS</name>
<organism evidence="2 3">
    <name type="scientific">Tetrahymena thermophila (strain SB210)</name>
    <dbReference type="NCBI Taxonomy" id="312017"/>
    <lineage>
        <taxon>Eukaryota</taxon>
        <taxon>Sar</taxon>
        <taxon>Alveolata</taxon>
        <taxon>Ciliophora</taxon>
        <taxon>Intramacronucleata</taxon>
        <taxon>Oligohymenophorea</taxon>
        <taxon>Hymenostomatida</taxon>
        <taxon>Tetrahymenina</taxon>
        <taxon>Tetrahymenidae</taxon>
        <taxon>Tetrahymena</taxon>
    </lineage>
</organism>
<protein>
    <submittedName>
        <fullName evidence="2">Transmembrane protein, putative</fullName>
    </submittedName>
</protein>
<dbReference type="EMBL" id="GG662603">
    <property type="protein sequence ID" value="EAS01277.2"/>
    <property type="molecule type" value="Genomic_DNA"/>
</dbReference>
<dbReference type="GeneID" id="7825219"/>
<evidence type="ECO:0000313" key="3">
    <source>
        <dbReference type="Proteomes" id="UP000009168"/>
    </source>
</evidence>